<evidence type="ECO:0000256" key="2">
    <source>
        <dbReference type="ARBA" id="ARBA00023295"/>
    </source>
</evidence>
<dbReference type="GO" id="GO:0016798">
    <property type="term" value="F:hydrolase activity, acting on glycosyl bonds"/>
    <property type="evidence" value="ECO:0007669"/>
    <property type="project" value="UniProtKB-KW"/>
</dbReference>
<dbReference type="InterPro" id="IPR017853">
    <property type="entry name" value="GH"/>
</dbReference>
<dbReference type="GO" id="GO:0005975">
    <property type="term" value="P:carbohydrate metabolic process"/>
    <property type="evidence" value="ECO:0007669"/>
    <property type="project" value="InterPro"/>
</dbReference>
<proteinExistence type="predicted"/>
<keyword evidence="2" id="KW-0326">Glycosidase</keyword>
<evidence type="ECO:0000313" key="5">
    <source>
        <dbReference type="Proteomes" id="UP000029833"/>
    </source>
</evidence>
<dbReference type="CDD" id="cd11354">
    <property type="entry name" value="AmyAc_bac_CMD_like"/>
    <property type="match status" value="1"/>
</dbReference>
<dbReference type="SUPFAM" id="SSF51445">
    <property type="entry name" value="(Trans)glycosidases"/>
    <property type="match status" value="1"/>
</dbReference>
<dbReference type="PANTHER" id="PTHR10357:SF210">
    <property type="entry name" value="MALTODEXTRIN GLUCOSIDASE"/>
    <property type="match status" value="1"/>
</dbReference>
<dbReference type="EMBL" id="AXNT01000023">
    <property type="protein sequence ID" value="KGM03154.1"/>
    <property type="molecule type" value="Genomic_DNA"/>
</dbReference>
<dbReference type="PANTHER" id="PTHR10357">
    <property type="entry name" value="ALPHA-AMYLASE FAMILY MEMBER"/>
    <property type="match status" value="1"/>
</dbReference>
<dbReference type="RefSeq" id="WP_034626593.1">
    <property type="nucleotide sequence ID" value="NZ_AXNT01000023.1"/>
</dbReference>
<accession>A0A0A0BB84</accession>
<dbReference type="STRING" id="1408250.Q760_09345"/>
<organism evidence="4 5">
    <name type="scientific">Cellulomonas cellasea DSM 20118</name>
    <dbReference type="NCBI Taxonomy" id="1408250"/>
    <lineage>
        <taxon>Bacteria</taxon>
        <taxon>Bacillati</taxon>
        <taxon>Actinomycetota</taxon>
        <taxon>Actinomycetes</taxon>
        <taxon>Micrococcales</taxon>
        <taxon>Cellulomonadaceae</taxon>
        <taxon>Cellulomonas</taxon>
    </lineage>
</organism>
<gene>
    <name evidence="4" type="ORF">Q760_09345</name>
</gene>
<dbReference type="InterPro" id="IPR006047">
    <property type="entry name" value="GH13_cat_dom"/>
</dbReference>
<keyword evidence="5" id="KW-1185">Reference proteome</keyword>
<evidence type="ECO:0000256" key="1">
    <source>
        <dbReference type="ARBA" id="ARBA00022801"/>
    </source>
</evidence>
<evidence type="ECO:0000259" key="3">
    <source>
        <dbReference type="SMART" id="SM00642"/>
    </source>
</evidence>
<dbReference type="OrthoDB" id="9802433at2"/>
<keyword evidence="1" id="KW-0378">Hydrolase</keyword>
<comment type="caution">
    <text evidence="4">The sequence shown here is derived from an EMBL/GenBank/DDBJ whole genome shotgun (WGS) entry which is preliminary data.</text>
</comment>
<dbReference type="Proteomes" id="UP000029833">
    <property type="component" value="Unassembled WGS sequence"/>
</dbReference>
<name>A0A0A0BB84_9CELL</name>
<dbReference type="AlphaFoldDB" id="A0A0A0BB84"/>
<sequence length="413" mass="45569">MTWFEHAIWWHVYPLGFTGAPIRTAHDARPRLEHVRAWLDHAVELGASGLLLGPVFTSETHGYDSVDQYRIDPRLGDLADFDRLVAACRERGLRVALDGVFNHVGAGHPWVRRALAEGPDGEYARFFRIDWSDPRSPRPADFEGHSSLVALDHATPAVADHVTDVMSTWLDRGVDGWRLDAAYAVPAPFWAEVLPRVRSRHPDAWFLGEVIHGDHAAYAAASGIDSITQYELWKAIWSSLLDRNLFELDWALARHVELGRGQLPATFVGNHDVTRIATTVGPEGAVLALVVLMTVSGVPSVYYGDEQAFTGTKEERVGGDDAVRPAMPGTPADLAPSGGWMFRVHQQLLGLRRRHPWLVRATTTTTELTNTRYAYTARGAGAADVLHVELDLTDGHRAVVRDDAGGVLFSYDG</sequence>
<dbReference type="Gene3D" id="3.20.20.80">
    <property type="entry name" value="Glycosidases"/>
    <property type="match status" value="1"/>
</dbReference>
<reference evidence="4 5" key="1">
    <citation type="submission" date="2013-10" db="EMBL/GenBank/DDBJ databases">
        <authorList>
            <person name="Wang G."/>
            <person name="Zhuang W."/>
        </authorList>
    </citation>
    <scope>NUCLEOTIDE SEQUENCE [LARGE SCALE GENOMIC DNA]</scope>
    <source>
        <strain evidence="4 5">DSM 20118</strain>
    </source>
</reference>
<feature type="domain" description="Glycosyl hydrolase family 13 catalytic" evidence="3">
    <location>
        <begin position="11"/>
        <end position="352"/>
    </location>
</feature>
<dbReference type="SMART" id="SM00642">
    <property type="entry name" value="Aamy"/>
    <property type="match status" value="1"/>
</dbReference>
<dbReference type="Pfam" id="PF00128">
    <property type="entry name" value="Alpha-amylase"/>
    <property type="match status" value="1"/>
</dbReference>
<evidence type="ECO:0000313" key="4">
    <source>
        <dbReference type="EMBL" id="KGM03154.1"/>
    </source>
</evidence>
<protein>
    <submittedName>
        <fullName evidence="4">Alpha-amylase</fullName>
    </submittedName>
</protein>